<feature type="transmembrane region" description="Helical" evidence="12">
    <location>
        <begin position="20"/>
        <end position="39"/>
    </location>
</feature>
<dbReference type="EMBL" id="NRRE01000026">
    <property type="protein sequence ID" value="MBK1697526.1"/>
    <property type="molecule type" value="Genomic_DNA"/>
</dbReference>
<feature type="domain" description="Histidine kinase" evidence="13">
    <location>
        <begin position="367"/>
        <end position="584"/>
    </location>
</feature>
<proteinExistence type="predicted"/>
<dbReference type="PANTHER" id="PTHR43711">
    <property type="entry name" value="TWO-COMPONENT HISTIDINE KINASE"/>
    <property type="match status" value="1"/>
</dbReference>
<keyword evidence="7 14" id="KW-0418">Kinase</keyword>
<keyword evidence="10 12" id="KW-0472">Membrane</keyword>
<evidence type="ECO:0000256" key="9">
    <source>
        <dbReference type="ARBA" id="ARBA00023012"/>
    </source>
</evidence>
<feature type="region of interest" description="Disordered" evidence="11">
    <location>
        <begin position="333"/>
        <end position="355"/>
    </location>
</feature>
<sequence>MAPTPPRRGTPPASTSRSILLASSVIACALIAATAWIGWRDYTNLRAQAGTGLVQHTRMLVSHTERALDATDLTLKTLINRFKTVPWDEVVNTTATHQALSQAEARLPHVGAVWLVDQNGYLRGLDASRVTPDLDLFDRQYWRAHAIDRHDGPYFSEPLRDRLGQRSMSVMSLPIYVRQHSFRGVIAASLTPTYYLPVLSSNHGCQGCENALVRADGRPIVATQKRTETLAQLREAIRQEISDGTGDRELFEFTTETGTTLVTIQPSQRFSIAVVGMLREQSILQQWFHRETPIFGLAGAALLLLTFGAWKLSRSAATQEQHARELGRTARELAGAKAEAERQQEAESHARQEAAEANRAKSDFLAVMSHELRTPLNAILGFSEIIADRSFGPHATDRYSAYAKDIQISGQHLLSLINDILDLSKIEAGRYQITPEAVALDKSVADCLKLVQQRHTGNDVHFDIEVGNIEIWADPRALKQILLNLIGNAAKFTQQGQIVVRAWDLGDSVQIHVADTGPGMTAEQITLALQPFRQVDRSLARRHDGTGLGLTIVDRLVRLHGGSIEIDSAPQQGTRITLSFPRRPPSPQTTREHQTAQTTHVEPALES</sequence>
<keyword evidence="12" id="KW-1133">Transmembrane helix</keyword>
<keyword evidence="8" id="KW-0067">ATP-binding</keyword>
<dbReference type="SMART" id="SM00388">
    <property type="entry name" value="HisKA"/>
    <property type="match status" value="1"/>
</dbReference>
<keyword evidence="6" id="KW-0547">Nucleotide-binding</keyword>
<dbReference type="InterPro" id="IPR036097">
    <property type="entry name" value="HisK_dim/P_sf"/>
</dbReference>
<protein>
    <recommendedName>
        <fullName evidence="3">histidine kinase</fullName>
        <ecNumber evidence="3">2.7.13.3</ecNumber>
    </recommendedName>
</protein>
<dbReference type="SUPFAM" id="SSF47384">
    <property type="entry name" value="Homodimeric domain of signal transducing histidine kinase"/>
    <property type="match status" value="1"/>
</dbReference>
<dbReference type="InterPro" id="IPR036890">
    <property type="entry name" value="HATPase_C_sf"/>
</dbReference>
<dbReference type="CDD" id="cd18773">
    <property type="entry name" value="PDC1_HK_sensor"/>
    <property type="match status" value="1"/>
</dbReference>
<evidence type="ECO:0000256" key="2">
    <source>
        <dbReference type="ARBA" id="ARBA00004370"/>
    </source>
</evidence>
<dbReference type="Pfam" id="PF02518">
    <property type="entry name" value="HATPase_c"/>
    <property type="match status" value="1"/>
</dbReference>
<dbReference type="GO" id="GO:0016020">
    <property type="term" value="C:membrane"/>
    <property type="evidence" value="ECO:0007669"/>
    <property type="project" value="UniProtKB-SubCell"/>
</dbReference>
<dbReference type="AlphaFoldDB" id="A0A934V0E1"/>
<keyword evidence="15" id="KW-1185">Reference proteome</keyword>
<dbReference type="InterPro" id="IPR003661">
    <property type="entry name" value="HisK_dim/P_dom"/>
</dbReference>
<evidence type="ECO:0000313" key="14">
    <source>
        <dbReference type="EMBL" id="MBK1697526.1"/>
    </source>
</evidence>
<reference evidence="14" key="1">
    <citation type="submission" date="2017-08" db="EMBL/GenBank/DDBJ databases">
        <authorList>
            <person name="Imhoff J.F."/>
            <person name="Rahn T."/>
            <person name="Kuenzel S."/>
            <person name="Neulinger S.C."/>
        </authorList>
    </citation>
    <scope>NUCLEOTIDE SEQUENCE</scope>
    <source>
        <strain evidence="14">DSM 9154</strain>
    </source>
</reference>
<keyword evidence="5" id="KW-0808">Transferase</keyword>
<dbReference type="Proteomes" id="UP000778970">
    <property type="component" value="Unassembled WGS sequence"/>
</dbReference>
<dbReference type="SUPFAM" id="SSF55874">
    <property type="entry name" value="ATPase domain of HSP90 chaperone/DNA topoisomerase II/histidine kinase"/>
    <property type="match status" value="1"/>
</dbReference>
<dbReference type="GO" id="GO:0005524">
    <property type="term" value="F:ATP binding"/>
    <property type="evidence" value="ECO:0007669"/>
    <property type="project" value="UniProtKB-KW"/>
</dbReference>
<evidence type="ECO:0000256" key="6">
    <source>
        <dbReference type="ARBA" id="ARBA00022741"/>
    </source>
</evidence>
<name>A0A934V0E1_9PROT</name>
<dbReference type="Gene3D" id="1.10.287.130">
    <property type="match status" value="1"/>
</dbReference>
<dbReference type="InterPro" id="IPR003594">
    <property type="entry name" value="HATPase_dom"/>
</dbReference>
<evidence type="ECO:0000256" key="8">
    <source>
        <dbReference type="ARBA" id="ARBA00022840"/>
    </source>
</evidence>
<dbReference type="PROSITE" id="PS50109">
    <property type="entry name" value="HIS_KIN"/>
    <property type="match status" value="1"/>
</dbReference>
<keyword evidence="9" id="KW-0902">Two-component regulatory system</keyword>
<feature type="compositionally biased region" description="Basic and acidic residues" evidence="11">
    <location>
        <begin position="338"/>
        <end position="355"/>
    </location>
</feature>
<evidence type="ECO:0000256" key="12">
    <source>
        <dbReference type="SAM" id="Phobius"/>
    </source>
</evidence>
<dbReference type="CDD" id="cd16922">
    <property type="entry name" value="HATPase_EvgS-ArcB-TorS-like"/>
    <property type="match status" value="1"/>
</dbReference>
<comment type="subcellular location">
    <subcellularLocation>
        <location evidence="2">Membrane</location>
    </subcellularLocation>
</comment>
<evidence type="ECO:0000256" key="1">
    <source>
        <dbReference type="ARBA" id="ARBA00000085"/>
    </source>
</evidence>
<evidence type="ECO:0000256" key="5">
    <source>
        <dbReference type="ARBA" id="ARBA00022679"/>
    </source>
</evidence>
<dbReference type="FunFam" id="1.10.287.130:FF:000038">
    <property type="entry name" value="Sensory transduction histidine kinase"/>
    <property type="match status" value="1"/>
</dbReference>
<feature type="region of interest" description="Disordered" evidence="11">
    <location>
        <begin position="570"/>
        <end position="607"/>
    </location>
</feature>
<dbReference type="Gene3D" id="3.30.450.20">
    <property type="entry name" value="PAS domain"/>
    <property type="match status" value="1"/>
</dbReference>
<dbReference type="InterPro" id="IPR005467">
    <property type="entry name" value="His_kinase_dom"/>
</dbReference>
<dbReference type="RefSeq" id="WP_081728738.1">
    <property type="nucleotide sequence ID" value="NZ_NRRE01000026.1"/>
</dbReference>
<evidence type="ECO:0000256" key="3">
    <source>
        <dbReference type="ARBA" id="ARBA00012438"/>
    </source>
</evidence>
<organism evidence="14 15">
    <name type="scientific">Rhodovibrio salinarum</name>
    <dbReference type="NCBI Taxonomy" id="1087"/>
    <lineage>
        <taxon>Bacteria</taxon>
        <taxon>Pseudomonadati</taxon>
        <taxon>Pseudomonadota</taxon>
        <taxon>Alphaproteobacteria</taxon>
        <taxon>Rhodospirillales</taxon>
        <taxon>Rhodovibrionaceae</taxon>
        <taxon>Rhodovibrio</taxon>
    </lineage>
</organism>
<evidence type="ECO:0000256" key="4">
    <source>
        <dbReference type="ARBA" id="ARBA00022553"/>
    </source>
</evidence>
<dbReference type="SMART" id="SM00387">
    <property type="entry name" value="HATPase_c"/>
    <property type="match status" value="1"/>
</dbReference>
<dbReference type="CDD" id="cd00082">
    <property type="entry name" value="HisKA"/>
    <property type="match status" value="1"/>
</dbReference>
<dbReference type="Gene3D" id="3.30.565.10">
    <property type="entry name" value="Histidine kinase-like ATPase, C-terminal domain"/>
    <property type="match status" value="1"/>
</dbReference>
<accession>A0A934V0E1</accession>
<keyword evidence="12" id="KW-0812">Transmembrane</keyword>
<evidence type="ECO:0000313" key="15">
    <source>
        <dbReference type="Proteomes" id="UP000778970"/>
    </source>
</evidence>
<evidence type="ECO:0000256" key="11">
    <source>
        <dbReference type="SAM" id="MobiDB-lite"/>
    </source>
</evidence>
<dbReference type="PANTHER" id="PTHR43711:SF26">
    <property type="entry name" value="SENSOR HISTIDINE KINASE RCSC"/>
    <property type="match status" value="1"/>
</dbReference>
<evidence type="ECO:0000259" key="13">
    <source>
        <dbReference type="PROSITE" id="PS50109"/>
    </source>
</evidence>
<comment type="caution">
    <text evidence="14">The sequence shown here is derived from an EMBL/GenBank/DDBJ whole genome shotgun (WGS) entry which is preliminary data.</text>
</comment>
<dbReference type="EC" id="2.7.13.3" evidence="3"/>
<evidence type="ECO:0000256" key="7">
    <source>
        <dbReference type="ARBA" id="ARBA00022777"/>
    </source>
</evidence>
<comment type="catalytic activity">
    <reaction evidence="1">
        <text>ATP + protein L-histidine = ADP + protein N-phospho-L-histidine.</text>
        <dbReference type="EC" id="2.7.13.3"/>
    </reaction>
</comment>
<dbReference type="InterPro" id="IPR004358">
    <property type="entry name" value="Sig_transdc_His_kin-like_C"/>
</dbReference>
<dbReference type="GO" id="GO:0000155">
    <property type="term" value="F:phosphorelay sensor kinase activity"/>
    <property type="evidence" value="ECO:0007669"/>
    <property type="project" value="InterPro"/>
</dbReference>
<evidence type="ECO:0000256" key="10">
    <source>
        <dbReference type="ARBA" id="ARBA00023136"/>
    </source>
</evidence>
<dbReference type="Pfam" id="PF00512">
    <property type="entry name" value="HisKA"/>
    <property type="match status" value="1"/>
</dbReference>
<dbReference type="PROSITE" id="PS51257">
    <property type="entry name" value="PROKAR_LIPOPROTEIN"/>
    <property type="match status" value="1"/>
</dbReference>
<dbReference type="InterPro" id="IPR050736">
    <property type="entry name" value="Sensor_HK_Regulatory"/>
</dbReference>
<dbReference type="PRINTS" id="PR00344">
    <property type="entry name" value="BCTRLSENSOR"/>
</dbReference>
<keyword evidence="4" id="KW-0597">Phosphoprotein</keyword>
<reference evidence="14" key="2">
    <citation type="journal article" date="2020" name="Microorganisms">
        <title>Osmotic Adaptation and Compatible Solute Biosynthesis of Phototrophic Bacteria as Revealed from Genome Analyses.</title>
        <authorList>
            <person name="Imhoff J.F."/>
            <person name="Rahn T."/>
            <person name="Kunzel S."/>
            <person name="Keller A."/>
            <person name="Neulinger S.C."/>
        </authorList>
    </citation>
    <scope>NUCLEOTIDE SEQUENCE</scope>
    <source>
        <strain evidence="14">DSM 9154</strain>
    </source>
</reference>
<gene>
    <name evidence="14" type="ORF">CKO21_09745</name>
</gene>